<dbReference type="Proteomes" id="UP000254794">
    <property type="component" value="Unassembled WGS sequence"/>
</dbReference>
<sequence length="324" mass="37883">MNIYLEVFISAYSDYASQFKKGRRGLSWFSSHRSDSFCPEIKNLFKNLRHAEKEESLKEIITNYLIASQTNFNDKSFCNYLLIYLKRMFPNDGWENYYPKGNKAKLAPESSISPYYSSKQVVLTGSKLSIVTRQETNSLVITSHNLKEILRDEGKRELYEFILNYSDDPATPSFTAAVKMLSIFTNKPVRTFTEEERNTFKHELGEIIRKFDSKSQLDIEKNTYSVKFKTSMYYPQVVKICNFLTKTTPYKRERLYSLLDKLIEYEEGTSLGLQQYHAIKNMCEGLLRDNSFTYKQISFFGLFTSKSKNAVEEIHHIFNTGRVL</sequence>
<organism evidence="1 2">
    <name type="scientific">Legionella busanensis</name>
    <dbReference type="NCBI Taxonomy" id="190655"/>
    <lineage>
        <taxon>Bacteria</taxon>
        <taxon>Pseudomonadati</taxon>
        <taxon>Pseudomonadota</taxon>
        <taxon>Gammaproteobacteria</taxon>
        <taxon>Legionellales</taxon>
        <taxon>Legionellaceae</taxon>
        <taxon>Legionella</taxon>
    </lineage>
</organism>
<gene>
    <name evidence="1" type="ORF">NCTC13316_00617</name>
</gene>
<name>A0A378JH69_9GAMM</name>
<evidence type="ECO:0000313" key="1">
    <source>
        <dbReference type="EMBL" id="STX50535.1"/>
    </source>
</evidence>
<dbReference type="AlphaFoldDB" id="A0A378JH69"/>
<proteinExistence type="predicted"/>
<reference evidence="1 2" key="1">
    <citation type="submission" date="2018-06" db="EMBL/GenBank/DDBJ databases">
        <authorList>
            <consortium name="Pathogen Informatics"/>
            <person name="Doyle S."/>
        </authorList>
    </citation>
    <scope>NUCLEOTIDE SEQUENCE [LARGE SCALE GENOMIC DNA]</scope>
    <source>
        <strain evidence="1 2">NCTC13316</strain>
    </source>
</reference>
<keyword evidence="2" id="KW-1185">Reference proteome</keyword>
<dbReference type="RefSeq" id="WP_115330246.1">
    <property type="nucleotide sequence ID" value="NZ_CAAAHP010000004.1"/>
</dbReference>
<evidence type="ECO:0000313" key="2">
    <source>
        <dbReference type="Proteomes" id="UP000254794"/>
    </source>
</evidence>
<accession>A0A378JH69</accession>
<dbReference type="OrthoDB" id="5653090at2"/>
<dbReference type="EMBL" id="UGOD01000001">
    <property type="protein sequence ID" value="STX50535.1"/>
    <property type="molecule type" value="Genomic_DNA"/>
</dbReference>
<protein>
    <submittedName>
        <fullName evidence="1">Uncharacterized protein</fullName>
    </submittedName>
</protein>